<dbReference type="eggNOG" id="COG2207">
    <property type="taxonomic scope" value="Bacteria"/>
</dbReference>
<sequence>MRDMAKIQQLVGNITEQDLECVECYVSENMGIFIPSVGFCKYAITPSHTHPSYSFVIFHEKEQSFLDCNIDIPDDHYLAYMIKPGIPHEEKVSDNFVRYIALCIDKDYFENIYQKYISGTTDFINDWIQFTINHEVMVYIKKSTFVRE</sequence>
<dbReference type="KEGG" id="ccl:Clocl_1187"/>
<name>G8LYU6_ACECE</name>
<proteinExistence type="predicted"/>
<reference evidence="2" key="1">
    <citation type="submission" date="2011-12" db="EMBL/GenBank/DDBJ databases">
        <title>Complete sequence of Clostridium clariflavum DSM 19732.</title>
        <authorList>
            <consortium name="US DOE Joint Genome Institute"/>
            <person name="Lucas S."/>
            <person name="Han J."/>
            <person name="Lapidus A."/>
            <person name="Cheng J.-F."/>
            <person name="Goodwin L."/>
            <person name="Pitluck S."/>
            <person name="Peters L."/>
            <person name="Teshima H."/>
            <person name="Detter J.C."/>
            <person name="Han C."/>
            <person name="Tapia R."/>
            <person name="Land M."/>
            <person name="Hauser L."/>
            <person name="Kyrpides N."/>
            <person name="Ivanova N."/>
            <person name="Pagani I."/>
            <person name="Kitzmiller T."/>
            <person name="Lynd L."/>
            <person name="Izquierdo J."/>
            <person name="Woyke T."/>
        </authorList>
    </citation>
    <scope>NUCLEOTIDE SEQUENCE [LARGE SCALE GENOMIC DNA]</scope>
    <source>
        <strain evidence="2">DSM 19732 / NBRC 101661 / EBR45</strain>
    </source>
</reference>
<evidence type="ECO:0000313" key="1">
    <source>
        <dbReference type="EMBL" id="AEV67848.1"/>
    </source>
</evidence>
<dbReference type="HOGENOM" id="CLU_1755655_0_0_9"/>
<evidence type="ECO:0000313" key="2">
    <source>
        <dbReference type="Proteomes" id="UP000005435"/>
    </source>
</evidence>
<dbReference type="RefSeq" id="WP_014254465.1">
    <property type="nucleotide sequence ID" value="NC_016627.1"/>
</dbReference>
<organism evidence="1 2">
    <name type="scientific">Acetivibrio clariflavus (strain DSM 19732 / NBRC 101661 / EBR45)</name>
    <name type="common">Clostridium clariflavum</name>
    <dbReference type="NCBI Taxonomy" id="720554"/>
    <lineage>
        <taxon>Bacteria</taxon>
        <taxon>Bacillati</taxon>
        <taxon>Bacillota</taxon>
        <taxon>Clostridia</taxon>
        <taxon>Eubacteriales</taxon>
        <taxon>Oscillospiraceae</taxon>
        <taxon>Acetivibrio</taxon>
    </lineage>
</organism>
<reference evidence="1 2" key="2">
    <citation type="journal article" date="2012" name="Stand. Genomic Sci.">
        <title>Complete Genome Sequence of Clostridium clariflavum DSM 19732.</title>
        <authorList>
            <person name="Izquierdo J.A."/>
            <person name="Goodwin L."/>
            <person name="Davenport K.W."/>
            <person name="Teshima H."/>
            <person name="Bruce D."/>
            <person name="Detter C."/>
            <person name="Tapia R."/>
            <person name="Han S."/>
            <person name="Land M."/>
            <person name="Hauser L."/>
            <person name="Jeffries C.D."/>
            <person name="Han J."/>
            <person name="Pitluck S."/>
            <person name="Nolan M."/>
            <person name="Chen A."/>
            <person name="Huntemann M."/>
            <person name="Mavromatis K."/>
            <person name="Mikhailova N."/>
            <person name="Liolios K."/>
            <person name="Woyke T."/>
            <person name="Lynd L.R."/>
        </authorList>
    </citation>
    <scope>NUCLEOTIDE SEQUENCE [LARGE SCALE GENOMIC DNA]</scope>
    <source>
        <strain evidence="2">DSM 19732 / NBRC 101661 / EBR45</strain>
    </source>
</reference>
<dbReference type="STRING" id="720554.Clocl_1187"/>
<accession>G8LYU6</accession>
<evidence type="ECO:0008006" key="3">
    <source>
        <dbReference type="Google" id="ProtNLM"/>
    </source>
</evidence>
<gene>
    <name evidence="1" type="ordered locus">Clocl_1187</name>
</gene>
<dbReference type="Proteomes" id="UP000005435">
    <property type="component" value="Chromosome"/>
</dbReference>
<dbReference type="EMBL" id="CP003065">
    <property type="protein sequence ID" value="AEV67848.1"/>
    <property type="molecule type" value="Genomic_DNA"/>
</dbReference>
<dbReference type="AlphaFoldDB" id="G8LYU6"/>
<keyword evidence="2" id="KW-1185">Reference proteome</keyword>
<protein>
    <recommendedName>
        <fullName evidence="3">AraC family transcriptional regulator</fullName>
    </recommendedName>
</protein>